<keyword evidence="1" id="KW-0862">Zinc</keyword>
<reference evidence="3" key="3">
    <citation type="submission" date="2018-07" db="EMBL/GenBank/DDBJ databases">
        <title>WGS assembly of Glycine max.</title>
        <authorList>
            <person name="Schmutz J."/>
            <person name="Cannon S."/>
            <person name="Schlueter J."/>
            <person name="Ma J."/>
            <person name="Mitros T."/>
            <person name="Nelson W."/>
            <person name="Hyten D."/>
            <person name="Song Q."/>
            <person name="Thelen J."/>
            <person name="Cheng J."/>
            <person name="Xu D."/>
            <person name="Hellsten U."/>
            <person name="May G."/>
            <person name="Yu Y."/>
            <person name="Sakurai T."/>
            <person name="Umezawa T."/>
            <person name="Bhattacharyya M."/>
            <person name="Sandhu D."/>
            <person name="Valliyodan B."/>
            <person name="Lindquist E."/>
            <person name="Peto M."/>
            <person name="Grant D."/>
            <person name="Shu S."/>
            <person name="Goodstein D."/>
            <person name="Barry K."/>
            <person name="Futrell-Griggs M."/>
            <person name="Abernathy B."/>
            <person name="Du J."/>
            <person name="Tian Z."/>
            <person name="Zhu L."/>
            <person name="Gill N."/>
            <person name="Joshi T."/>
            <person name="Libault M."/>
            <person name="Sethuraman A."/>
            <person name="Zhang X."/>
            <person name="Shinozaki K."/>
            <person name="Nguyen H."/>
            <person name="Wing R."/>
            <person name="Cregan P."/>
            <person name="Specht J."/>
            <person name="Grimwood J."/>
            <person name="Rokhsar D."/>
            <person name="Stacey G."/>
            <person name="Shoemaker R."/>
            <person name="Jackson S."/>
        </authorList>
    </citation>
    <scope>NUCLEOTIDE SEQUENCE</scope>
    <source>
        <tissue evidence="3">Callus</tissue>
    </source>
</reference>
<keyword evidence="1" id="KW-0479">Metal-binding</keyword>
<gene>
    <name evidence="3" type="ORF">GLYMA_20G112000</name>
</gene>
<evidence type="ECO:0000313" key="5">
    <source>
        <dbReference type="Proteomes" id="UP000008827"/>
    </source>
</evidence>
<protein>
    <recommendedName>
        <fullName evidence="2">SWIM-type domain-containing protein</fullName>
    </recommendedName>
</protein>
<keyword evidence="1" id="KW-0863">Zinc-finger</keyword>
<dbReference type="EMBL" id="CM000853">
    <property type="protein sequence ID" value="KRG90759.1"/>
    <property type="molecule type" value="Genomic_DNA"/>
</dbReference>
<accession>A0A0R0EK34</accession>
<dbReference type="InParanoid" id="A0A0R0EK34"/>
<dbReference type="InterPro" id="IPR007527">
    <property type="entry name" value="Znf_SWIM"/>
</dbReference>
<evidence type="ECO:0000256" key="1">
    <source>
        <dbReference type="PROSITE-ProRule" id="PRU00325"/>
    </source>
</evidence>
<dbReference type="PROSITE" id="PS50966">
    <property type="entry name" value="ZF_SWIM"/>
    <property type="match status" value="1"/>
</dbReference>
<proteinExistence type="predicted"/>
<evidence type="ECO:0000313" key="3">
    <source>
        <dbReference type="EMBL" id="KRG90759.1"/>
    </source>
</evidence>
<keyword evidence="5" id="KW-1185">Reference proteome</keyword>
<dbReference type="OrthoDB" id="1415334at2759"/>
<evidence type="ECO:0000313" key="4">
    <source>
        <dbReference type="EnsemblPlants" id="KRG90759"/>
    </source>
</evidence>
<reference evidence="3 4" key="1">
    <citation type="journal article" date="2010" name="Nature">
        <title>Genome sequence of the palaeopolyploid soybean.</title>
        <authorList>
            <person name="Schmutz J."/>
            <person name="Cannon S.B."/>
            <person name="Schlueter J."/>
            <person name="Ma J."/>
            <person name="Mitros T."/>
            <person name="Nelson W."/>
            <person name="Hyten D.L."/>
            <person name="Song Q."/>
            <person name="Thelen J.J."/>
            <person name="Cheng J."/>
            <person name="Xu D."/>
            <person name="Hellsten U."/>
            <person name="May G.D."/>
            <person name="Yu Y."/>
            <person name="Sakurai T."/>
            <person name="Umezawa T."/>
            <person name="Bhattacharyya M.K."/>
            <person name="Sandhu D."/>
            <person name="Valliyodan B."/>
            <person name="Lindquist E."/>
            <person name="Peto M."/>
            <person name="Grant D."/>
            <person name="Shu S."/>
            <person name="Goodstein D."/>
            <person name="Barry K."/>
            <person name="Futrell-Griggs M."/>
            <person name="Abernathy B."/>
            <person name="Du J."/>
            <person name="Tian Z."/>
            <person name="Zhu L."/>
            <person name="Gill N."/>
            <person name="Joshi T."/>
            <person name="Libault M."/>
            <person name="Sethuraman A."/>
            <person name="Zhang X.-C."/>
            <person name="Shinozaki K."/>
            <person name="Nguyen H.T."/>
            <person name="Wing R.A."/>
            <person name="Cregan P."/>
            <person name="Specht J."/>
            <person name="Grimwood J."/>
            <person name="Rokhsar D."/>
            <person name="Stacey G."/>
            <person name="Shoemaker R.C."/>
            <person name="Jackson S.A."/>
        </authorList>
    </citation>
    <scope>NUCLEOTIDE SEQUENCE [LARGE SCALE GENOMIC DNA]</scope>
    <source>
        <strain evidence="4">cv. Williams 82</strain>
        <tissue evidence="3">Callus</tissue>
    </source>
</reference>
<dbReference type="AlphaFoldDB" id="A0A0R0EK34"/>
<dbReference type="OMA" id="HAYHEYR"/>
<organism evidence="3">
    <name type="scientific">Glycine max</name>
    <name type="common">Soybean</name>
    <name type="synonym">Glycine hispida</name>
    <dbReference type="NCBI Taxonomy" id="3847"/>
    <lineage>
        <taxon>Eukaryota</taxon>
        <taxon>Viridiplantae</taxon>
        <taxon>Streptophyta</taxon>
        <taxon>Embryophyta</taxon>
        <taxon>Tracheophyta</taxon>
        <taxon>Spermatophyta</taxon>
        <taxon>Magnoliopsida</taxon>
        <taxon>eudicotyledons</taxon>
        <taxon>Gunneridae</taxon>
        <taxon>Pentapetalae</taxon>
        <taxon>rosids</taxon>
        <taxon>fabids</taxon>
        <taxon>Fabales</taxon>
        <taxon>Fabaceae</taxon>
        <taxon>Papilionoideae</taxon>
        <taxon>50 kb inversion clade</taxon>
        <taxon>NPAAA clade</taxon>
        <taxon>indigoferoid/millettioid clade</taxon>
        <taxon>Phaseoleae</taxon>
        <taxon>Glycine</taxon>
        <taxon>Glycine subgen. Soja</taxon>
    </lineage>
</organism>
<name>A0A0R0EK34_SOYBN</name>
<dbReference type="STRING" id="3847.A0A0R0EK34"/>
<dbReference type="GO" id="GO:0008270">
    <property type="term" value="F:zinc ion binding"/>
    <property type="evidence" value="ECO:0007669"/>
    <property type="project" value="UniProtKB-KW"/>
</dbReference>
<sequence length="184" mass="21584">MKYGCTKTRNLPISALVKSTYRRCNALFDKRGREVTTMLTSSQVYTQVLNKVIEDTQRKANAHICDCDKFQKLHMYCSHVVVACKHAYHEYRNYIHHVYMLKSVSNAYRGLFRELHNKAYWPLCHKPIVCPDPEKKGNSKGCRVSSRIHTKMDIRELSQPKRCFVCRISDHSKKNYLHRISSSE</sequence>
<reference evidence="4" key="2">
    <citation type="submission" date="2018-02" db="UniProtKB">
        <authorList>
            <consortium name="EnsemblPlants"/>
        </authorList>
    </citation>
    <scope>IDENTIFICATION</scope>
    <source>
        <strain evidence="4">Williams 82</strain>
    </source>
</reference>
<dbReference type="EnsemblPlants" id="KRG90759">
    <property type="protein sequence ID" value="KRG90759"/>
    <property type="gene ID" value="GLYMA_20G112000"/>
</dbReference>
<dbReference type="Proteomes" id="UP000008827">
    <property type="component" value="Chromosome 20"/>
</dbReference>
<evidence type="ECO:0000259" key="2">
    <source>
        <dbReference type="PROSITE" id="PS50966"/>
    </source>
</evidence>
<dbReference type="Gramene" id="KRG90759">
    <property type="protein sequence ID" value="KRG90759"/>
    <property type="gene ID" value="GLYMA_20G112000"/>
</dbReference>
<feature type="domain" description="SWIM-type" evidence="2">
    <location>
        <begin position="50"/>
        <end position="88"/>
    </location>
</feature>